<name>A0ABU5ZCR1_9BACL</name>
<protein>
    <submittedName>
        <fullName evidence="2">Uncharacterized protein</fullName>
    </submittedName>
</protein>
<proteinExistence type="predicted"/>
<dbReference type="EMBL" id="JAYJLD010000001">
    <property type="protein sequence ID" value="MEB3100295.1"/>
    <property type="molecule type" value="Genomic_DNA"/>
</dbReference>
<keyword evidence="3" id="KW-1185">Reference proteome</keyword>
<dbReference type="Proteomes" id="UP001310386">
    <property type="component" value="Unassembled WGS sequence"/>
</dbReference>
<dbReference type="RefSeq" id="WP_371752393.1">
    <property type="nucleotide sequence ID" value="NZ_JAYJLD010000001.1"/>
</dbReference>
<organism evidence="2 3">
    <name type="scientific">Ferviditalea candida</name>
    <dbReference type="NCBI Taxonomy" id="3108399"/>
    <lineage>
        <taxon>Bacteria</taxon>
        <taxon>Bacillati</taxon>
        <taxon>Bacillota</taxon>
        <taxon>Bacilli</taxon>
        <taxon>Bacillales</taxon>
        <taxon>Paenibacillaceae</taxon>
        <taxon>Ferviditalea</taxon>
    </lineage>
</organism>
<sequence>MFGLLKRKNPAAGSTEHEIQRKLEKIEKTLEQMRNGTTEYHIKVEHLHVDRPVLENLIFRMDQLDIDELSGSLNLGNNFGTPGMELFSKDEKGGRERMPGATANAGKSPKDQKQSEQSGLKQTQTGYRYRL</sequence>
<feature type="region of interest" description="Disordered" evidence="1">
    <location>
        <begin position="77"/>
        <end position="131"/>
    </location>
</feature>
<accession>A0ABU5ZCR1</accession>
<evidence type="ECO:0000256" key="1">
    <source>
        <dbReference type="SAM" id="MobiDB-lite"/>
    </source>
</evidence>
<reference evidence="2" key="1">
    <citation type="submission" date="2023-12" db="EMBL/GenBank/DDBJ databases">
        <title>Fervidustalea candida gen. nov., sp. nov., a novel member of the family Paenibacillaceae isolated from a geothermal area.</title>
        <authorList>
            <person name="Li W.-J."/>
            <person name="Jiao J.-Y."/>
            <person name="Chen Y."/>
        </authorList>
    </citation>
    <scope>NUCLEOTIDE SEQUENCE</scope>
    <source>
        <strain evidence="2">SYSU GA230002</strain>
    </source>
</reference>
<feature type="compositionally biased region" description="Basic and acidic residues" evidence="1">
    <location>
        <begin position="87"/>
        <end position="98"/>
    </location>
</feature>
<evidence type="ECO:0000313" key="3">
    <source>
        <dbReference type="Proteomes" id="UP001310386"/>
    </source>
</evidence>
<feature type="compositionally biased region" description="Polar residues" evidence="1">
    <location>
        <begin position="115"/>
        <end position="131"/>
    </location>
</feature>
<gene>
    <name evidence="2" type="ORF">VF724_01305</name>
</gene>
<evidence type="ECO:0000313" key="2">
    <source>
        <dbReference type="EMBL" id="MEB3100295.1"/>
    </source>
</evidence>
<comment type="caution">
    <text evidence="2">The sequence shown here is derived from an EMBL/GenBank/DDBJ whole genome shotgun (WGS) entry which is preliminary data.</text>
</comment>